<proteinExistence type="predicted"/>
<protein>
    <submittedName>
        <fullName evidence="1">Uncharacterized protein</fullName>
    </submittedName>
</protein>
<reference evidence="1 2" key="1">
    <citation type="journal article" date="2020" name="Cell">
        <title>Large-Scale Comparative Analyses of Tick Genomes Elucidate Their Genetic Diversity and Vector Capacities.</title>
        <authorList>
            <consortium name="Tick Genome and Microbiome Consortium (TIGMIC)"/>
            <person name="Jia N."/>
            <person name="Wang J."/>
            <person name="Shi W."/>
            <person name="Du L."/>
            <person name="Sun Y."/>
            <person name="Zhan W."/>
            <person name="Jiang J.F."/>
            <person name="Wang Q."/>
            <person name="Zhang B."/>
            <person name="Ji P."/>
            <person name="Bell-Sakyi L."/>
            <person name="Cui X.M."/>
            <person name="Yuan T.T."/>
            <person name="Jiang B.G."/>
            <person name="Yang W.F."/>
            <person name="Lam T.T."/>
            <person name="Chang Q.C."/>
            <person name="Ding S.J."/>
            <person name="Wang X.J."/>
            <person name="Zhu J.G."/>
            <person name="Ruan X.D."/>
            <person name="Zhao L."/>
            <person name="Wei J.T."/>
            <person name="Ye R.Z."/>
            <person name="Que T.C."/>
            <person name="Du C.H."/>
            <person name="Zhou Y.H."/>
            <person name="Cheng J.X."/>
            <person name="Dai P.F."/>
            <person name="Guo W.B."/>
            <person name="Han X.H."/>
            <person name="Huang E.J."/>
            <person name="Li L.F."/>
            <person name="Wei W."/>
            <person name="Gao Y.C."/>
            <person name="Liu J.Z."/>
            <person name="Shao H.Z."/>
            <person name="Wang X."/>
            <person name="Wang C.C."/>
            <person name="Yang T.C."/>
            <person name="Huo Q.B."/>
            <person name="Li W."/>
            <person name="Chen H.Y."/>
            <person name="Chen S.E."/>
            <person name="Zhou L.G."/>
            <person name="Ni X.B."/>
            <person name="Tian J.H."/>
            <person name="Sheng Y."/>
            <person name="Liu T."/>
            <person name="Pan Y.S."/>
            <person name="Xia L.Y."/>
            <person name="Li J."/>
            <person name="Zhao F."/>
            <person name="Cao W.C."/>
        </authorList>
    </citation>
    <scope>NUCLEOTIDE SEQUENCE [LARGE SCALE GENOMIC DNA]</scope>
    <source>
        <strain evidence="1">Iper-2018</strain>
    </source>
</reference>
<dbReference type="EMBL" id="JABSTQ010006840">
    <property type="protein sequence ID" value="KAG0436606.1"/>
    <property type="molecule type" value="Genomic_DNA"/>
</dbReference>
<dbReference type="Proteomes" id="UP000805193">
    <property type="component" value="Unassembled WGS sequence"/>
</dbReference>
<accession>A0AC60QPG9</accession>
<keyword evidence="2" id="KW-1185">Reference proteome</keyword>
<sequence>MKVLDLKKELKARGLSTAGNKTELLERLQAIGDAPKNFLLDLQSGVSSEELLASTAAAEEDEVFSGRQLIPPTASQDDAEEYVDCADESPATGTTFDPKGLQDGLEPQTTEQVSPSGTLLGTVQIAGVPEIRRQDWDAGSTQGPFEVGEGFARSKNCAGLALEDYATTNMASNESPIERCKICNYMEESLSTHRKKIEELEIQVTSLTERLQQTGLDKNKIDQLLHMMGSAERERRENAAEREALKALLARCEVLEKEWSGLRVEAPGQRNAAEHEGPPSTGRENSPSTEQENRPSVPHEAAENNHDKQECLVATLGDCSTISGLVAERTKSEGCNRAQDQRRGAPTIERKESGSPSSTLDDDKLADSVDDSVKLLAGPDDNRDERPGEDTSTPAKSKASAKSVVRPPWGVKKEVLIVGDSNVGRFAPAFSERMGGGQNFDVLLNRKATVEIAHRMIADYEATARRIPRMYILHVGMQDLLQGQQPDDIVECLEKKWCFRQVALTVCSVPEVTSRGKETQAAAMMLNSRLRKMCKRIHAKYVDLSRNLVNDGFMEKDGLRYSNQGIHMVTGRLVGLANRFLGRQGKDRRMKALQNREQDGLVNPAQQRPIHEPMNQTAGRECGQTRTAPLLVGHVPCEELVQQRLSQGAYVRRQQDGEKKDQLTQQGTTTQERHAHSGWQPSMRGGTLAYPERGWVHPGLMRHPTGIGLSMVDAPRRIQEDPPLQYHREDITAELTPGLDGRTPVYPPPLVRHPMHMSPPAMPPLWLSGLVAETVRQQLGIGVHGPMN</sequence>
<organism evidence="1 2">
    <name type="scientific">Ixodes persulcatus</name>
    <name type="common">Taiga tick</name>
    <dbReference type="NCBI Taxonomy" id="34615"/>
    <lineage>
        <taxon>Eukaryota</taxon>
        <taxon>Metazoa</taxon>
        <taxon>Ecdysozoa</taxon>
        <taxon>Arthropoda</taxon>
        <taxon>Chelicerata</taxon>
        <taxon>Arachnida</taxon>
        <taxon>Acari</taxon>
        <taxon>Parasitiformes</taxon>
        <taxon>Ixodida</taxon>
        <taxon>Ixodoidea</taxon>
        <taxon>Ixodidae</taxon>
        <taxon>Ixodinae</taxon>
        <taxon>Ixodes</taxon>
    </lineage>
</organism>
<evidence type="ECO:0000313" key="2">
    <source>
        <dbReference type="Proteomes" id="UP000805193"/>
    </source>
</evidence>
<name>A0AC60QPG9_IXOPE</name>
<evidence type="ECO:0000313" key="1">
    <source>
        <dbReference type="EMBL" id="KAG0436606.1"/>
    </source>
</evidence>
<gene>
    <name evidence="1" type="ORF">HPB47_017861</name>
</gene>
<comment type="caution">
    <text evidence="1">The sequence shown here is derived from an EMBL/GenBank/DDBJ whole genome shotgun (WGS) entry which is preliminary data.</text>
</comment>